<dbReference type="Proteomes" id="UP001597295">
    <property type="component" value="Unassembled WGS sequence"/>
</dbReference>
<evidence type="ECO:0000313" key="3">
    <source>
        <dbReference type="Proteomes" id="UP001597295"/>
    </source>
</evidence>
<dbReference type="EMBL" id="JBHUIP010000004">
    <property type="protein sequence ID" value="MFD2262361.1"/>
    <property type="molecule type" value="Genomic_DNA"/>
</dbReference>
<dbReference type="Pfam" id="PF04344">
    <property type="entry name" value="CheZ"/>
    <property type="match status" value="1"/>
</dbReference>
<proteinExistence type="predicted"/>
<evidence type="ECO:0000256" key="1">
    <source>
        <dbReference type="SAM" id="MobiDB-lite"/>
    </source>
</evidence>
<sequence>MKQKPSVTDSGLKPILDELRARPVSPDTVALRAAVEEVMGSLGGELSLADLTLYRELEGLATFIKTARAEIASVRPDRIKLQDIPAATDELEAVVGATETATGTILEAAEELEKMGDELGGTTQERISDIVTRVYEACGFQDITGQRITKVVKTLQQIEERLDSILSAFGEDYSKLESEAPPASDPNKKPTDQDLLHGPQMPDEAKRQAEIDAILASFG</sequence>
<keyword evidence="3" id="KW-1185">Reference proteome</keyword>
<protein>
    <submittedName>
        <fullName evidence="2">Protein phosphatase CheZ</fullName>
        <ecNumber evidence="2">3.6.1.-</ecNumber>
    </submittedName>
</protein>
<dbReference type="Gene3D" id="1.10.287.500">
    <property type="entry name" value="Helix hairpin bin"/>
    <property type="match status" value="2"/>
</dbReference>
<dbReference type="GO" id="GO:0016787">
    <property type="term" value="F:hydrolase activity"/>
    <property type="evidence" value="ECO:0007669"/>
    <property type="project" value="UniProtKB-KW"/>
</dbReference>
<organism evidence="2 3">
    <name type="scientific">Lacibacterium aquatile</name>
    <dbReference type="NCBI Taxonomy" id="1168082"/>
    <lineage>
        <taxon>Bacteria</taxon>
        <taxon>Pseudomonadati</taxon>
        <taxon>Pseudomonadota</taxon>
        <taxon>Alphaproteobacteria</taxon>
        <taxon>Rhodospirillales</taxon>
        <taxon>Rhodospirillaceae</taxon>
    </lineage>
</organism>
<dbReference type="SUPFAM" id="SSF75708">
    <property type="entry name" value="Chemotaxis phosphatase CheZ"/>
    <property type="match status" value="1"/>
</dbReference>
<name>A0ABW5DPC6_9PROT</name>
<evidence type="ECO:0000313" key="2">
    <source>
        <dbReference type="EMBL" id="MFD2262361.1"/>
    </source>
</evidence>
<dbReference type="RefSeq" id="WP_379875309.1">
    <property type="nucleotide sequence ID" value="NZ_JBHUIP010000004.1"/>
</dbReference>
<feature type="compositionally biased region" description="Basic and acidic residues" evidence="1">
    <location>
        <begin position="186"/>
        <end position="195"/>
    </location>
</feature>
<accession>A0ABW5DPC6</accession>
<dbReference type="InterPro" id="IPR007439">
    <property type="entry name" value="Chemotax_Pase_CheZ"/>
</dbReference>
<keyword evidence="2" id="KW-0378">Hydrolase</keyword>
<comment type="caution">
    <text evidence="2">The sequence shown here is derived from an EMBL/GenBank/DDBJ whole genome shotgun (WGS) entry which is preliminary data.</text>
</comment>
<feature type="region of interest" description="Disordered" evidence="1">
    <location>
        <begin position="175"/>
        <end position="205"/>
    </location>
</feature>
<reference evidence="3" key="1">
    <citation type="journal article" date="2019" name="Int. J. Syst. Evol. Microbiol.">
        <title>The Global Catalogue of Microorganisms (GCM) 10K type strain sequencing project: providing services to taxonomists for standard genome sequencing and annotation.</title>
        <authorList>
            <consortium name="The Broad Institute Genomics Platform"/>
            <consortium name="The Broad Institute Genome Sequencing Center for Infectious Disease"/>
            <person name="Wu L."/>
            <person name="Ma J."/>
        </authorList>
    </citation>
    <scope>NUCLEOTIDE SEQUENCE [LARGE SCALE GENOMIC DNA]</scope>
    <source>
        <strain evidence="3">CGMCC 1.19062</strain>
    </source>
</reference>
<gene>
    <name evidence="2" type="ORF">ACFSM5_05630</name>
</gene>
<dbReference type="EC" id="3.6.1.-" evidence="2"/>